<evidence type="ECO:0000256" key="2">
    <source>
        <dbReference type="ARBA" id="ARBA00000711"/>
    </source>
</evidence>
<evidence type="ECO:0000313" key="21">
    <source>
        <dbReference type="Proteomes" id="UP000186777"/>
    </source>
</evidence>
<comment type="pathway">
    <text evidence="6">Cofactor biosynthesis; adenosylcobalamin biosynthesis; adenosylcobalamin from cob(II)yrinate a,c-diamide: step 5/7.</text>
</comment>
<dbReference type="GO" id="GO:0043752">
    <property type="term" value="F:adenosylcobinamide kinase activity"/>
    <property type="evidence" value="ECO:0007669"/>
    <property type="project" value="UniProtKB-EC"/>
</dbReference>
<evidence type="ECO:0000256" key="8">
    <source>
        <dbReference type="ARBA" id="ARBA00012016"/>
    </source>
</evidence>
<dbReference type="Gene3D" id="3.40.50.300">
    <property type="entry name" value="P-loop containing nucleotide triphosphate hydrolases"/>
    <property type="match status" value="1"/>
</dbReference>
<evidence type="ECO:0000256" key="9">
    <source>
        <dbReference type="ARBA" id="ARBA00012523"/>
    </source>
</evidence>
<dbReference type="GO" id="GO:0005524">
    <property type="term" value="F:ATP binding"/>
    <property type="evidence" value="ECO:0007669"/>
    <property type="project" value="UniProtKB-KW"/>
</dbReference>
<feature type="binding site" evidence="19">
    <location>
        <begin position="52"/>
        <end position="55"/>
    </location>
    <ligand>
        <name>GTP</name>
        <dbReference type="ChEBI" id="CHEBI:37565"/>
    </ligand>
</feature>
<organism evidence="20 21">
    <name type="scientific">Phascolarctobacterium succinatutens</name>
    <dbReference type="NCBI Taxonomy" id="626940"/>
    <lineage>
        <taxon>Bacteria</taxon>
        <taxon>Bacillati</taxon>
        <taxon>Bacillota</taxon>
        <taxon>Negativicutes</taxon>
        <taxon>Acidaminococcales</taxon>
        <taxon>Acidaminococcaceae</taxon>
        <taxon>Phascolarctobacterium</taxon>
    </lineage>
</organism>
<dbReference type="InterPro" id="IPR027417">
    <property type="entry name" value="P-loop_NTPase"/>
</dbReference>
<evidence type="ECO:0000256" key="5">
    <source>
        <dbReference type="ARBA" id="ARBA00004692"/>
    </source>
</evidence>
<evidence type="ECO:0000256" key="3">
    <source>
        <dbReference type="ARBA" id="ARBA00001522"/>
    </source>
</evidence>
<dbReference type="PANTHER" id="PTHR34848">
    <property type="match status" value="1"/>
</dbReference>
<dbReference type="EC" id="2.7.7.62" evidence="9"/>
<comment type="function">
    <text evidence="4">Catalyzes ATP-dependent phosphorylation of adenosylcobinamide and addition of GMP to adenosylcobinamide phosphate.</text>
</comment>
<evidence type="ECO:0000256" key="1">
    <source>
        <dbReference type="ARBA" id="ARBA00000312"/>
    </source>
</evidence>
<evidence type="ECO:0000256" key="18">
    <source>
        <dbReference type="PIRSR" id="PIRSR006135-1"/>
    </source>
</evidence>
<dbReference type="Proteomes" id="UP000186777">
    <property type="component" value="Unassembled WGS sequence"/>
</dbReference>
<dbReference type="STRING" id="626940.BHW43_10305"/>
<accession>A0A1Q6R1T6</accession>
<dbReference type="GO" id="GO:0009236">
    <property type="term" value="P:cobalamin biosynthetic process"/>
    <property type="evidence" value="ECO:0007669"/>
    <property type="project" value="UniProtKB-UniPathway"/>
</dbReference>
<dbReference type="EMBL" id="MNTG01000046">
    <property type="protein sequence ID" value="OLA36348.1"/>
    <property type="molecule type" value="Genomic_DNA"/>
</dbReference>
<feature type="binding site" evidence="19">
    <location>
        <begin position="35"/>
        <end position="37"/>
    </location>
    <ligand>
        <name>GTP</name>
        <dbReference type="ChEBI" id="CHEBI:37565"/>
    </ligand>
</feature>
<comment type="catalytic activity">
    <reaction evidence="2">
        <text>adenosylcob(III)inamide phosphate + GTP + H(+) = adenosylcob(III)inamide-GDP + diphosphate</text>
        <dbReference type="Rhea" id="RHEA:22712"/>
        <dbReference type="ChEBI" id="CHEBI:15378"/>
        <dbReference type="ChEBI" id="CHEBI:33019"/>
        <dbReference type="ChEBI" id="CHEBI:37565"/>
        <dbReference type="ChEBI" id="CHEBI:58502"/>
        <dbReference type="ChEBI" id="CHEBI:60487"/>
        <dbReference type="EC" id="2.7.7.62"/>
    </reaction>
</comment>
<evidence type="ECO:0000256" key="11">
    <source>
        <dbReference type="ARBA" id="ARBA00022679"/>
    </source>
</evidence>
<comment type="catalytic activity">
    <reaction evidence="1">
        <text>adenosylcob(III)inamide + ATP = adenosylcob(III)inamide phosphate + ADP + H(+)</text>
        <dbReference type="Rhea" id="RHEA:15769"/>
        <dbReference type="ChEBI" id="CHEBI:2480"/>
        <dbReference type="ChEBI" id="CHEBI:15378"/>
        <dbReference type="ChEBI" id="CHEBI:30616"/>
        <dbReference type="ChEBI" id="CHEBI:58502"/>
        <dbReference type="ChEBI" id="CHEBI:456216"/>
        <dbReference type="EC" id="2.7.1.156"/>
    </reaction>
</comment>
<reference evidence="20 21" key="1">
    <citation type="journal article" date="2016" name="Nat. Biotechnol.">
        <title>Measurement of bacterial replication rates in microbial communities.</title>
        <authorList>
            <person name="Brown C.T."/>
            <person name="Olm M.R."/>
            <person name="Thomas B.C."/>
            <person name="Banfield J.F."/>
        </authorList>
    </citation>
    <scope>NUCLEOTIDE SEQUENCE [LARGE SCALE GENOMIC DNA]</scope>
    <source>
        <strain evidence="20">46_33</strain>
    </source>
</reference>
<dbReference type="RefSeq" id="WP_210684739.1">
    <property type="nucleotide sequence ID" value="NZ_MNTG01000046.1"/>
</dbReference>
<dbReference type="GO" id="GO:0008820">
    <property type="term" value="F:cobinamide phosphate guanylyltransferase activity"/>
    <property type="evidence" value="ECO:0007669"/>
    <property type="project" value="UniProtKB-EC"/>
</dbReference>
<evidence type="ECO:0000256" key="17">
    <source>
        <dbReference type="ARBA" id="ARBA00030571"/>
    </source>
</evidence>
<feature type="active site" description="GMP-histidine intermediate" evidence="18">
    <location>
        <position position="51"/>
    </location>
</feature>
<gene>
    <name evidence="20" type="ORF">BHW43_10305</name>
</gene>
<dbReference type="SUPFAM" id="SSF52540">
    <property type="entry name" value="P-loop containing nucleoside triphosphate hydrolases"/>
    <property type="match status" value="1"/>
</dbReference>
<dbReference type="AlphaFoldDB" id="A0A1Q6R1T6"/>
<dbReference type="PANTHER" id="PTHR34848:SF1">
    <property type="entry name" value="BIFUNCTIONAL ADENOSYLCOBALAMIN BIOSYNTHESIS PROTEIN COBU"/>
    <property type="match status" value="1"/>
</dbReference>
<evidence type="ECO:0000256" key="4">
    <source>
        <dbReference type="ARBA" id="ARBA00003889"/>
    </source>
</evidence>
<keyword evidence="12 19" id="KW-0547">Nucleotide-binding</keyword>
<evidence type="ECO:0000256" key="13">
    <source>
        <dbReference type="ARBA" id="ARBA00022777"/>
    </source>
</evidence>
<feature type="binding site" evidence="19">
    <location>
        <begin position="10"/>
        <end position="17"/>
    </location>
    <ligand>
        <name>GTP</name>
        <dbReference type="ChEBI" id="CHEBI:37565"/>
    </ligand>
</feature>
<sequence>MPGKIIMVTGGARSGKSEFAERYVLHYSPKCDYVATAEILDEEMAERVRLHRQRRDARWINHEAPYHAERTLEALSAETGAVLFDCLTVYMCNLLYGKDAPEGEFLERCQVVFDEIDKVLAAARNCGKIVVFVTNEVGSGIVPDNQMAREYRDLAGWVNQRVADAADHVYYCVAGQAVDVKKLAFKFEDEGE</sequence>
<dbReference type="EC" id="2.7.1.156" evidence="8"/>
<name>A0A1Q6R1T6_9FIRM</name>
<comment type="catalytic activity">
    <reaction evidence="3">
        <text>adenosylcob(III)inamide + GTP = adenosylcob(III)inamide phosphate + GDP + H(+)</text>
        <dbReference type="Rhea" id="RHEA:15765"/>
        <dbReference type="ChEBI" id="CHEBI:2480"/>
        <dbReference type="ChEBI" id="CHEBI:15378"/>
        <dbReference type="ChEBI" id="CHEBI:37565"/>
        <dbReference type="ChEBI" id="CHEBI:58189"/>
        <dbReference type="ChEBI" id="CHEBI:58502"/>
        <dbReference type="EC" id="2.7.1.156"/>
    </reaction>
</comment>
<evidence type="ECO:0000313" key="20">
    <source>
        <dbReference type="EMBL" id="OLA36348.1"/>
    </source>
</evidence>
<keyword evidence="10" id="KW-0169">Cobalamin biosynthesis</keyword>
<dbReference type="PIRSF" id="PIRSF006135">
    <property type="entry name" value="CobU"/>
    <property type="match status" value="1"/>
</dbReference>
<dbReference type="Pfam" id="PF02283">
    <property type="entry name" value="CobU"/>
    <property type="match status" value="1"/>
</dbReference>
<keyword evidence="15 19" id="KW-0342">GTP-binding</keyword>
<dbReference type="CDD" id="cd00544">
    <property type="entry name" value="CobU"/>
    <property type="match status" value="1"/>
</dbReference>
<keyword evidence="14" id="KW-0067">ATP-binding</keyword>
<evidence type="ECO:0000256" key="10">
    <source>
        <dbReference type="ARBA" id="ARBA00022573"/>
    </source>
</evidence>
<keyword evidence="13 20" id="KW-0418">Kinase</keyword>
<comment type="similarity">
    <text evidence="7">Belongs to the CobU/CobP family.</text>
</comment>
<feature type="binding site" evidence="19">
    <location>
        <position position="63"/>
    </location>
    <ligand>
        <name>GTP</name>
        <dbReference type="ChEBI" id="CHEBI:37565"/>
    </ligand>
</feature>
<dbReference type="GO" id="GO:0005525">
    <property type="term" value="F:GTP binding"/>
    <property type="evidence" value="ECO:0007669"/>
    <property type="project" value="UniProtKB-KW"/>
</dbReference>
<feature type="binding site" evidence="19">
    <location>
        <position position="85"/>
    </location>
    <ligand>
        <name>GTP</name>
        <dbReference type="ChEBI" id="CHEBI:37565"/>
    </ligand>
</feature>
<dbReference type="InterPro" id="IPR003203">
    <property type="entry name" value="CobU/CobP"/>
</dbReference>
<proteinExistence type="inferred from homology"/>
<comment type="caution">
    <text evidence="20">The sequence shown here is derived from an EMBL/GenBank/DDBJ whole genome shotgun (WGS) entry which is preliminary data.</text>
</comment>
<evidence type="ECO:0000256" key="19">
    <source>
        <dbReference type="PIRSR" id="PIRSR006135-2"/>
    </source>
</evidence>
<evidence type="ECO:0000256" key="7">
    <source>
        <dbReference type="ARBA" id="ARBA00007490"/>
    </source>
</evidence>
<dbReference type="UniPathway" id="UPA00148">
    <property type="reaction ID" value="UER00236"/>
</dbReference>
<evidence type="ECO:0000256" key="16">
    <source>
        <dbReference type="ARBA" id="ARBA00029570"/>
    </source>
</evidence>
<keyword evidence="11 20" id="KW-0808">Transferase</keyword>
<comment type="pathway">
    <text evidence="5">Cofactor biosynthesis; adenosylcobalamin biosynthesis; adenosylcobalamin from cob(II)yrinate a,c-diamide: step 6/7.</text>
</comment>
<keyword evidence="20" id="KW-0548">Nucleotidyltransferase</keyword>
<evidence type="ECO:0000256" key="12">
    <source>
        <dbReference type="ARBA" id="ARBA00022741"/>
    </source>
</evidence>
<evidence type="ECO:0000256" key="15">
    <source>
        <dbReference type="ARBA" id="ARBA00023134"/>
    </source>
</evidence>
<dbReference type="NCBIfam" id="NF004469">
    <property type="entry name" value="PRK05800.1"/>
    <property type="match status" value="1"/>
</dbReference>
<protein>
    <recommendedName>
        <fullName evidence="16">Adenosylcobinamide kinase</fullName>
        <ecNumber evidence="8">2.7.1.156</ecNumber>
        <ecNumber evidence="9">2.7.7.62</ecNumber>
    </recommendedName>
    <alternativeName>
        <fullName evidence="17">Adenosylcobinamide-phosphate guanylyltransferase</fullName>
    </alternativeName>
</protein>
<evidence type="ECO:0000256" key="14">
    <source>
        <dbReference type="ARBA" id="ARBA00022840"/>
    </source>
</evidence>
<evidence type="ECO:0000256" key="6">
    <source>
        <dbReference type="ARBA" id="ARBA00005159"/>
    </source>
</evidence>